<reference evidence="1" key="1">
    <citation type="submission" date="2020-07" db="EMBL/GenBank/DDBJ databases">
        <title>Multicomponent nature underlies the extraordinary mechanical properties of spider dragline silk.</title>
        <authorList>
            <person name="Kono N."/>
            <person name="Nakamura H."/>
            <person name="Mori M."/>
            <person name="Yoshida Y."/>
            <person name="Ohtoshi R."/>
            <person name="Malay A.D."/>
            <person name="Moran D.A.P."/>
            <person name="Tomita M."/>
            <person name="Numata K."/>
            <person name="Arakawa K."/>
        </authorList>
    </citation>
    <scope>NUCLEOTIDE SEQUENCE</scope>
</reference>
<gene>
    <name evidence="1" type="primary">NCL1_19808</name>
    <name evidence="1" type="ORF">TNCT_77711</name>
</gene>
<proteinExistence type="predicted"/>
<dbReference type="AlphaFoldDB" id="A0A8X6HV64"/>
<dbReference type="Proteomes" id="UP000887116">
    <property type="component" value="Unassembled WGS sequence"/>
</dbReference>
<evidence type="ECO:0000313" key="2">
    <source>
        <dbReference type="Proteomes" id="UP000887116"/>
    </source>
</evidence>
<name>A0A8X6HV64_TRICU</name>
<accession>A0A8X6HV64</accession>
<organism evidence="1 2">
    <name type="scientific">Trichonephila clavata</name>
    <name type="common">Joro spider</name>
    <name type="synonym">Nephila clavata</name>
    <dbReference type="NCBI Taxonomy" id="2740835"/>
    <lineage>
        <taxon>Eukaryota</taxon>
        <taxon>Metazoa</taxon>
        <taxon>Ecdysozoa</taxon>
        <taxon>Arthropoda</taxon>
        <taxon>Chelicerata</taxon>
        <taxon>Arachnida</taxon>
        <taxon>Araneae</taxon>
        <taxon>Araneomorphae</taxon>
        <taxon>Entelegynae</taxon>
        <taxon>Araneoidea</taxon>
        <taxon>Nephilidae</taxon>
        <taxon>Trichonephila</taxon>
    </lineage>
</organism>
<sequence length="84" mass="9970">YHCKFTNELLKQKYYIIRVHLYMENKPSAAEASAFFKYLRVLRRYKWVIIFPAVSGSLIAYDYNRTLKYKAEKAKLAVLNNLTA</sequence>
<protein>
    <submittedName>
        <fullName evidence="1">Uncharacterized protein</fullName>
    </submittedName>
</protein>
<keyword evidence="2" id="KW-1185">Reference proteome</keyword>
<comment type="caution">
    <text evidence="1">The sequence shown here is derived from an EMBL/GenBank/DDBJ whole genome shotgun (WGS) entry which is preliminary data.</text>
</comment>
<feature type="non-terminal residue" evidence="1">
    <location>
        <position position="84"/>
    </location>
</feature>
<evidence type="ECO:0000313" key="1">
    <source>
        <dbReference type="EMBL" id="GFQ81962.1"/>
    </source>
</evidence>
<dbReference type="EMBL" id="BMAO01032405">
    <property type="protein sequence ID" value="GFQ81962.1"/>
    <property type="molecule type" value="Genomic_DNA"/>
</dbReference>